<evidence type="ECO:0000313" key="1">
    <source>
        <dbReference type="EMBL" id="PHQ23853.1"/>
    </source>
</evidence>
<dbReference type="InterPro" id="IPR009367">
    <property type="entry name" value="Elm1-like"/>
</dbReference>
<dbReference type="Proteomes" id="UP000229044">
    <property type="component" value="Unassembled WGS sequence"/>
</dbReference>
<dbReference type="RefSeq" id="WP_099619795.1">
    <property type="nucleotide sequence ID" value="NZ_KZ319343.1"/>
</dbReference>
<dbReference type="Pfam" id="PF06258">
    <property type="entry name" value="Mito_fiss_Elm1"/>
    <property type="match status" value="1"/>
</dbReference>
<protein>
    <recommendedName>
        <fullName evidence="3">Nucleoside-diphosphate sugar epimerase</fullName>
    </recommendedName>
</protein>
<sequence length="329" mass="36547">MPKPSDQDSAAPVVWLLTDNKPGHRNQLKGLGNRLRVLAGASLYWIDASGIKVPLWRTLLAVAPHMEPELPHPDLVIAAGSGTHRLLLSLRKLRGTRTLVIMKPGFPLSLVSGALIPAHDRTQRDSRVFVTEGVVNTITPLAKITEKREALLLVGGPSPHFDWEDDVIFGQVSHLIGQYTDWRWTISSSRRTPEALRDRLDELAGLRITVVHPQQTHEDWLSHQLSASRAVWVTPDSMSMVCEAATSGVPTGLFELSARPGSRVAEGVDRLVREGYIGQWRDHASVMAGKVSHAHTLWEANRAARWVLEQGLLPQKHKANQRHHKGTKR</sequence>
<proteinExistence type="predicted"/>
<gene>
    <name evidence="1" type="ORF">CLH62_19145</name>
</gene>
<dbReference type="EMBL" id="NTFI01000007">
    <property type="protein sequence ID" value="PHQ23853.1"/>
    <property type="molecule type" value="Genomic_DNA"/>
</dbReference>
<evidence type="ECO:0008006" key="3">
    <source>
        <dbReference type="Google" id="ProtNLM"/>
    </source>
</evidence>
<dbReference type="SUPFAM" id="SSF53756">
    <property type="entry name" value="UDP-Glycosyltransferase/glycogen phosphorylase"/>
    <property type="match status" value="1"/>
</dbReference>
<comment type="caution">
    <text evidence="1">The sequence shown here is derived from an EMBL/GenBank/DDBJ whole genome shotgun (WGS) entry which is preliminary data.</text>
</comment>
<reference evidence="1 2" key="1">
    <citation type="submission" date="2017-09" db="EMBL/GenBank/DDBJ databases">
        <title>The draft genome sequences of Marinobacter guineae M3B.</title>
        <authorList>
            <person name="Cao J."/>
        </authorList>
    </citation>
    <scope>NUCLEOTIDE SEQUENCE [LARGE SCALE GENOMIC DNA]</scope>
    <source>
        <strain evidence="1 2">M3B</strain>
    </source>
</reference>
<keyword evidence="2" id="KW-1185">Reference proteome</keyword>
<organism evidence="1 2">
    <name type="scientific">Marinobacter guineae</name>
    <dbReference type="NCBI Taxonomy" id="432303"/>
    <lineage>
        <taxon>Bacteria</taxon>
        <taxon>Pseudomonadati</taxon>
        <taxon>Pseudomonadota</taxon>
        <taxon>Gammaproteobacteria</taxon>
        <taxon>Pseudomonadales</taxon>
        <taxon>Marinobacteraceae</taxon>
        <taxon>Marinobacter</taxon>
    </lineage>
</organism>
<evidence type="ECO:0000313" key="2">
    <source>
        <dbReference type="Proteomes" id="UP000229044"/>
    </source>
</evidence>
<accession>A0A2G1VAQ6</accession>
<name>A0A2G1VAQ6_9GAMM</name>
<dbReference type="AlphaFoldDB" id="A0A2G1VAQ6"/>
<dbReference type="OrthoDB" id="1865at2"/>